<proteinExistence type="predicted"/>
<evidence type="ECO:0000313" key="1">
    <source>
        <dbReference type="EMBL" id="KOY82928.1"/>
    </source>
</evidence>
<gene>
    <name evidence="1" type="ORF">ADM90_06300</name>
</gene>
<dbReference type="PATRIC" id="fig|33935.3.peg.687"/>
<protein>
    <submittedName>
        <fullName evidence="1">Uncharacterized protein</fullName>
    </submittedName>
</protein>
<dbReference type="Proteomes" id="UP000037977">
    <property type="component" value="Unassembled WGS sequence"/>
</dbReference>
<organism evidence="1 2">
    <name type="scientific">Lysinibacillus macroides</name>
    <dbReference type="NCBI Taxonomy" id="33935"/>
    <lineage>
        <taxon>Bacteria</taxon>
        <taxon>Bacillati</taxon>
        <taxon>Bacillota</taxon>
        <taxon>Bacilli</taxon>
        <taxon>Bacillales</taxon>
        <taxon>Bacillaceae</taxon>
        <taxon>Lysinibacillus</taxon>
    </lineage>
</organism>
<dbReference type="RefSeq" id="WP_053994166.1">
    <property type="nucleotide sequence ID" value="NZ_CP065643.1"/>
</dbReference>
<dbReference type="Pfam" id="PF18977">
    <property type="entry name" value="DUF5713"/>
    <property type="match status" value="1"/>
</dbReference>
<dbReference type="EMBL" id="LGCI01000005">
    <property type="protein sequence ID" value="KOY82928.1"/>
    <property type="molecule type" value="Genomic_DNA"/>
</dbReference>
<evidence type="ECO:0000313" key="2">
    <source>
        <dbReference type="Proteomes" id="UP000037977"/>
    </source>
</evidence>
<comment type="caution">
    <text evidence="1">The sequence shown here is derived from an EMBL/GenBank/DDBJ whole genome shotgun (WGS) entry which is preliminary data.</text>
</comment>
<accession>A0A0M9DJW8</accession>
<reference evidence="1 2" key="1">
    <citation type="submission" date="2015-07" db="EMBL/GenBank/DDBJ databases">
        <title>Genome sequencing project for genomic taxonomy and phylogenomics of Bacillus-like bacteria.</title>
        <authorList>
            <person name="Liu B."/>
            <person name="Wang J."/>
            <person name="Zhu Y."/>
            <person name="Liu G."/>
            <person name="Chen Q."/>
            <person name="Chen Z."/>
            <person name="Che J."/>
            <person name="Ge C."/>
            <person name="Shi H."/>
            <person name="Pan Z."/>
            <person name="Liu X."/>
        </authorList>
    </citation>
    <scope>NUCLEOTIDE SEQUENCE [LARGE SCALE GENOMIC DNA]</scope>
    <source>
        <strain evidence="1 2">DSM 54</strain>
    </source>
</reference>
<keyword evidence="2" id="KW-1185">Reference proteome</keyword>
<name>A0A0M9DJW8_9BACI</name>
<dbReference type="STRING" id="33935.ADM90_06300"/>
<dbReference type="OrthoDB" id="8795357at2"/>
<dbReference type="AlphaFoldDB" id="A0A0M9DJW8"/>
<sequence>MKEIKYLEIMYKDDYYPTFLVDKIKELLEDVVQYLAQNSHSLVAIQEKFDEMTLAINDLEDEFYKHNSEIETVARDSIAETVIDILQVYNIAIDVEEALREREW</sequence>
<dbReference type="InterPro" id="IPR043767">
    <property type="entry name" value="DUF5713"/>
</dbReference>